<dbReference type="Gene3D" id="2.160.10.10">
    <property type="entry name" value="Hexapeptide repeat proteins"/>
    <property type="match status" value="1"/>
</dbReference>
<proteinExistence type="predicted"/>
<dbReference type="AlphaFoldDB" id="A0A0G0JK68"/>
<evidence type="ECO:0000313" key="2">
    <source>
        <dbReference type="Proteomes" id="UP000034235"/>
    </source>
</evidence>
<organism evidence="1 2">
    <name type="scientific">Candidatus Daviesbacteria bacterium GW2011_GWA2_38_24</name>
    <dbReference type="NCBI Taxonomy" id="1618422"/>
    <lineage>
        <taxon>Bacteria</taxon>
        <taxon>Candidatus Daviesiibacteriota</taxon>
    </lineage>
</organism>
<sequence length="175" mass="18914">MKFIHPTADVSTKAIIGNKTKIWHQSQIREDVIIGEDCIIGKNVYIDFGVIIGDKVKIQNNCSIYHGAVIESGAFIGPHVVLTNDKYPRSINKKGQLKESKDWKVGKIKICIGASIGAGCIVLPDVTIGKYAMIGCGSVVTKDIPDYSLAYGNPAKCKGKVSKEGKQLFNTGTDC</sequence>
<protein>
    <submittedName>
        <fullName evidence="1">Transferase hexapeptide repeat containing protein</fullName>
    </submittedName>
</protein>
<dbReference type="Pfam" id="PF00132">
    <property type="entry name" value="Hexapep"/>
    <property type="match status" value="1"/>
</dbReference>
<dbReference type="SUPFAM" id="SSF51161">
    <property type="entry name" value="Trimeric LpxA-like enzymes"/>
    <property type="match status" value="1"/>
</dbReference>
<name>A0A0G0JK68_9BACT</name>
<dbReference type="InterPro" id="IPR001451">
    <property type="entry name" value="Hexapep"/>
</dbReference>
<reference evidence="1 2" key="1">
    <citation type="journal article" date="2015" name="Nature">
        <title>rRNA introns, odd ribosomes, and small enigmatic genomes across a large radiation of phyla.</title>
        <authorList>
            <person name="Brown C.T."/>
            <person name="Hug L.A."/>
            <person name="Thomas B.C."/>
            <person name="Sharon I."/>
            <person name="Castelle C.J."/>
            <person name="Singh A."/>
            <person name="Wilkins M.J."/>
            <person name="Williams K.H."/>
            <person name="Banfield J.F."/>
        </authorList>
    </citation>
    <scope>NUCLEOTIDE SEQUENCE [LARGE SCALE GENOMIC DNA]</scope>
</reference>
<accession>A0A0G0JK68</accession>
<keyword evidence="1" id="KW-0808">Transferase</keyword>
<dbReference type="PANTHER" id="PTHR43300">
    <property type="entry name" value="ACETYLTRANSFERASE"/>
    <property type="match status" value="1"/>
</dbReference>
<comment type="caution">
    <text evidence="1">The sequence shown here is derived from an EMBL/GenBank/DDBJ whole genome shotgun (WGS) entry which is preliminary data.</text>
</comment>
<dbReference type="PANTHER" id="PTHR43300:SF4">
    <property type="entry name" value="ACYL-[ACYL-CARRIER-PROTEIN]--UDP-N-ACETYLGLUCOSAMINE O-ACYLTRANSFERASE"/>
    <property type="match status" value="1"/>
</dbReference>
<dbReference type="EMBL" id="LBUP01000001">
    <property type="protein sequence ID" value="KKQ67227.1"/>
    <property type="molecule type" value="Genomic_DNA"/>
</dbReference>
<dbReference type="InterPro" id="IPR050179">
    <property type="entry name" value="Trans_hexapeptide_repeat"/>
</dbReference>
<evidence type="ECO:0000313" key="1">
    <source>
        <dbReference type="EMBL" id="KKQ67227.1"/>
    </source>
</evidence>
<gene>
    <name evidence="1" type="ORF">US86_C0001G0154</name>
</gene>
<dbReference type="Proteomes" id="UP000034235">
    <property type="component" value="Unassembled WGS sequence"/>
</dbReference>
<dbReference type="Pfam" id="PF14602">
    <property type="entry name" value="Hexapep_2"/>
    <property type="match status" value="1"/>
</dbReference>
<dbReference type="InterPro" id="IPR011004">
    <property type="entry name" value="Trimer_LpxA-like_sf"/>
</dbReference>
<dbReference type="GO" id="GO:0016740">
    <property type="term" value="F:transferase activity"/>
    <property type="evidence" value="ECO:0007669"/>
    <property type="project" value="UniProtKB-KW"/>
</dbReference>
<dbReference type="CDD" id="cd03358">
    <property type="entry name" value="LbH_WxcM_N_like"/>
    <property type="match status" value="1"/>
</dbReference>